<evidence type="ECO:0000256" key="5">
    <source>
        <dbReference type="ARBA" id="ARBA00022801"/>
    </source>
</evidence>
<evidence type="ECO:0000313" key="12">
    <source>
        <dbReference type="EMBL" id="CAI5456281.1"/>
    </source>
</evidence>
<reference evidence="12" key="1">
    <citation type="submission" date="2022-11" db="EMBL/GenBank/DDBJ databases">
        <authorList>
            <person name="Kikuchi T."/>
        </authorList>
    </citation>
    <scope>NUCLEOTIDE SEQUENCE</scope>
    <source>
        <strain evidence="12">PS1010</strain>
    </source>
</reference>
<comment type="similarity">
    <text evidence="2">Belongs to the histone deacetylase family. HD type 2 subfamily.</text>
</comment>
<organism evidence="12 13">
    <name type="scientific">Caenorhabditis angaria</name>
    <dbReference type="NCBI Taxonomy" id="860376"/>
    <lineage>
        <taxon>Eukaryota</taxon>
        <taxon>Metazoa</taxon>
        <taxon>Ecdysozoa</taxon>
        <taxon>Nematoda</taxon>
        <taxon>Chromadorea</taxon>
        <taxon>Rhabditida</taxon>
        <taxon>Rhabditina</taxon>
        <taxon>Rhabditomorpha</taxon>
        <taxon>Rhabditoidea</taxon>
        <taxon>Rhabditidae</taxon>
        <taxon>Peloderinae</taxon>
        <taxon>Caenorhabditis</taxon>
    </lineage>
</organism>
<keyword evidence="4" id="KW-0678">Repressor</keyword>
<dbReference type="Pfam" id="PF00850">
    <property type="entry name" value="Hist_deacetyl"/>
    <property type="match status" value="1"/>
</dbReference>
<dbReference type="InterPro" id="IPR023696">
    <property type="entry name" value="Ureohydrolase_dom_sf"/>
</dbReference>
<dbReference type="GO" id="GO:0141221">
    <property type="term" value="F:histone deacetylase activity, hydrolytic mechanism"/>
    <property type="evidence" value="ECO:0007669"/>
    <property type="project" value="UniProtKB-EC"/>
</dbReference>
<keyword evidence="7" id="KW-0805">Transcription regulation</keyword>
<dbReference type="SUPFAM" id="SSF52768">
    <property type="entry name" value="Arginase/deacetylase"/>
    <property type="match status" value="1"/>
</dbReference>
<dbReference type="Gene3D" id="3.40.800.20">
    <property type="entry name" value="Histone deacetylase domain"/>
    <property type="match status" value="1"/>
</dbReference>
<evidence type="ECO:0000259" key="11">
    <source>
        <dbReference type="Pfam" id="PF00850"/>
    </source>
</evidence>
<evidence type="ECO:0000256" key="4">
    <source>
        <dbReference type="ARBA" id="ARBA00022491"/>
    </source>
</evidence>
<protein>
    <recommendedName>
        <fullName evidence="3">histone deacetylase</fullName>
        <ecNumber evidence="3">3.5.1.98</ecNumber>
    </recommendedName>
</protein>
<dbReference type="InterPro" id="IPR023801">
    <property type="entry name" value="His_deacetylse_dom"/>
</dbReference>
<comment type="caution">
    <text evidence="12">The sequence shown here is derived from an EMBL/GenBank/DDBJ whole genome shotgun (WGS) entry which is preliminary data.</text>
</comment>
<proteinExistence type="inferred from homology"/>
<evidence type="ECO:0000256" key="6">
    <source>
        <dbReference type="ARBA" id="ARBA00022853"/>
    </source>
</evidence>
<evidence type="ECO:0000256" key="9">
    <source>
        <dbReference type="ARBA" id="ARBA00023242"/>
    </source>
</evidence>
<dbReference type="InterPro" id="IPR000286">
    <property type="entry name" value="HDACs"/>
</dbReference>
<evidence type="ECO:0000256" key="10">
    <source>
        <dbReference type="ARBA" id="ARBA00048287"/>
    </source>
</evidence>
<dbReference type="AlphaFoldDB" id="A0A9P1N9R4"/>
<accession>A0A9P1N9R4</accession>
<keyword evidence="5" id="KW-0378">Hydrolase</keyword>
<keyword evidence="13" id="KW-1185">Reference proteome</keyword>
<dbReference type="EC" id="3.5.1.98" evidence="3"/>
<feature type="domain" description="Histone deacetylase" evidence="11">
    <location>
        <begin position="22"/>
        <end position="256"/>
    </location>
</feature>
<dbReference type="OrthoDB" id="424012at2759"/>
<dbReference type="GO" id="GO:0040029">
    <property type="term" value="P:epigenetic regulation of gene expression"/>
    <property type="evidence" value="ECO:0007669"/>
    <property type="project" value="TreeGrafter"/>
</dbReference>
<dbReference type="Proteomes" id="UP001152747">
    <property type="component" value="Unassembled WGS sequence"/>
</dbReference>
<keyword evidence="8" id="KW-0804">Transcription</keyword>
<evidence type="ECO:0000256" key="3">
    <source>
        <dbReference type="ARBA" id="ARBA00012111"/>
    </source>
</evidence>
<evidence type="ECO:0000256" key="7">
    <source>
        <dbReference type="ARBA" id="ARBA00023015"/>
    </source>
</evidence>
<evidence type="ECO:0000313" key="13">
    <source>
        <dbReference type="Proteomes" id="UP001152747"/>
    </source>
</evidence>
<dbReference type="GO" id="GO:0000118">
    <property type="term" value="C:histone deacetylase complex"/>
    <property type="evidence" value="ECO:0007669"/>
    <property type="project" value="TreeGrafter"/>
</dbReference>
<comment type="catalytic activity">
    <reaction evidence="10">
        <text>N(6)-acetyl-L-lysyl-[histone] + H2O = L-lysyl-[histone] + acetate</text>
        <dbReference type="Rhea" id="RHEA:58196"/>
        <dbReference type="Rhea" id="RHEA-COMP:9845"/>
        <dbReference type="Rhea" id="RHEA-COMP:11338"/>
        <dbReference type="ChEBI" id="CHEBI:15377"/>
        <dbReference type="ChEBI" id="CHEBI:29969"/>
        <dbReference type="ChEBI" id="CHEBI:30089"/>
        <dbReference type="ChEBI" id="CHEBI:61930"/>
        <dbReference type="EC" id="3.5.1.98"/>
    </reaction>
</comment>
<keyword evidence="9" id="KW-0539">Nucleus</keyword>
<evidence type="ECO:0000256" key="8">
    <source>
        <dbReference type="ARBA" id="ARBA00023163"/>
    </source>
</evidence>
<comment type="subcellular location">
    <subcellularLocation>
        <location evidence="1">Nucleus</location>
    </subcellularLocation>
</comment>
<dbReference type="InterPro" id="IPR037138">
    <property type="entry name" value="His_deacetylse_dom_sf"/>
</dbReference>
<evidence type="ECO:0000256" key="2">
    <source>
        <dbReference type="ARBA" id="ARBA00007738"/>
    </source>
</evidence>
<evidence type="ECO:0000256" key="1">
    <source>
        <dbReference type="ARBA" id="ARBA00004123"/>
    </source>
</evidence>
<dbReference type="PANTHER" id="PTHR10625">
    <property type="entry name" value="HISTONE DEACETYLASE HDAC1-RELATED"/>
    <property type="match status" value="1"/>
</dbReference>
<sequence length="316" mass="34239">MDANSLPVKRFLQLPCGGIGVDTDTYFNDASTQTAARMATGSLIELATQVVENRVKNGFACIRPPGHHAERELAMGFCFFNNVAITAKVLQNKYPTQCAKIAIIDWDVHHGNGTQLSFEEDPNVLYLSLHRHDNGHFFPGTGSVTEVGREAGKGFTVNVPFSGDIMRDADYLAAWRAIVEPVLESFQPTFILVSAGFDAARGHANALGGYEISPELFGFMTKSLMNFANGKVVLALEGGYDLTSISQAAEQCVQALIGESDDAGRLSSAALETLPCLSAQETIQKVIAIHKGSWPLLSSKQASINTTEMQWRLQNP</sequence>
<dbReference type="PRINTS" id="PR01270">
    <property type="entry name" value="HDASUPER"/>
</dbReference>
<dbReference type="EMBL" id="CANHGI010000006">
    <property type="protein sequence ID" value="CAI5456281.1"/>
    <property type="molecule type" value="Genomic_DNA"/>
</dbReference>
<keyword evidence="6" id="KW-0156">Chromatin regulator</keyword>
<gene>
    <name evidence="12" type="ORF">CAMP_LOCUS18918</name>
</gene>
<name>A0A9P1N9R4_9PELO</name>
<dbReference type="PANTHER" id="PTHR10625:SF5">
    <property type="entry name" value="HISTONE DEACETYLASE"/>
    <property type="match status" value="1"/>
</dbReference>